<name>A0A2D3W8P6_9BACT</name>
<dbReference type="RefSeq" id="WP_294894033.1">
    <property type="nucleotide sequence ID" value="NZ_DLUI01000141.1"/>
</dbReference>
<evidence type="ECO:0000256" key="5">
    <source>
        <dbReference type="PROSITE-ProRule" id="PRU00169"/>
    </source>
</evidence>
<dbReference type="PROSITE" id="PS50110">
    <property type="entry name" value="RESPONSE_REGULATORY"/>
    <property type="match status" value="1"/>
</dbReference>
<dbReference type="SUPFAM" id="SSF52172">
    <property type="entry name" value="CheY-like"/>
    <property type="match status" value="1"/>
</dbReference>
<keyword evidence="3 5" id="KW-0597">Phosphoprotein</keyword>
<comment type="caution">
    <text evidence="7">The sequence shown here is derived from an EMBL/GenBank/DDBJ whole genome shotgun (WGS) entry which is preliminary data.</text>
</comment>
<feature type="domain" description="Response regulatory" evidence="6">
    <location>
        <begin position="18"/>
        <end position="132"/>
    </location>
</feature>
<evidence type="ECO:0000256" key="3">
    <source>
        <dbReference type="ARBA" id="ARBA00022553"/>
    </source>
</evidence>
<comment type="cofactor">
    <cofactor evidence="1">
        <name>Mg(2+)</name>
        <dbReference type="ChEBI" id="CHEBI:18420"/>
    </cofactor>
</comment>
<evidence type="ECO:0000313" key="7">
    <source>
        <dbReference type="EMBL" id="DAB37711.1"/>
    </source>
</evidence>
<reference evidence="7 8" key="1">
    <citation type="journal article" date="2017" name="Front. Microbiol.">
        <title>Comparative Genomic Analysis of the Class Epsilonproteobacteria and Proposed Reclassification to Epsilonbacteraeota (phyl. nov.).</title>
        <authorList>
            <person name="Waite D.W."/>
            <person name="Vanwonterghem I."/>
            <person name="Rinke C."/>
            <person name="Parks D.H."/>
            <person name="Zhang Y."/>
            <person name="Takai K."/>
            <person name="Sievert S.M."/>
            <person name="Simon J."/>
            <person name="Campbell B.J."/>
            <person name="Hanson T.E."/>
            <person name="Woyke T."/>
            <person name="Klotz M.G."/>
            <person name="Hugenholtz P."/>
        </authorList>
    </citation>
    <scope>NUCLEOTIDE SEQUENCE [LARGE SCALE GENOMIC DNA]</scope>
    <source>
        <strain evidence="7">UBA12443</strain>
    </source>
</reference>
<dbReference type="InterPro" id="IPR001789">
    <property type="entry name" value="Sig_transdc_resp-reg_receiver"/>
</dbReference>
<evidence type="ECO:0000259" key="6">
    <source>
        <dbReference type="PROSITE" id="PS50110"/>
    </source>
</evidence>
<dbReference type="GO" id="GO:0006935">
    <property type="term" value="P:chemotaxis"/>
    <property type="evidence" value="ECO:0007669"/>
    <property type="project" value="UniProtKB-KW"/>
</dbReference>
<sequence>MVDPNALKQVRASLHSYSLLYVEDNEGLNTQATTLFKKFFDTVYSAHDGEEGLEYFKLYRPQIVITDINMPKMDGLSMGEAIHKIDNDVLIIITTAHNELELLHRSIKIGIFDYLIKPLKIDNLIETFTRCAQTLTEALHRKIFNINLHAVFNYQNNLVLLLHERNVVIANQPCLDFFGVSNIETLRKQFASFGEILLEHKSFVYNHDEMEWFKHISSHPGRLFNVKIKDLQEVSHHFILTFQSVPEKEGYAVLSLNDVTELGLLKLYDTNATEREELAKDEKMVRGLLEMAMRSGAKIKVHNLYKGLSISNDGLVVSIEKRSVTVKAPYVQLKAMQHEDIFYLTSELFPMAIMADGIKRIDFDDQSVLFEHYRLVETSPTRRDTIRVTPDENIRVTVLYEGRKFDADLEILDVSLRGIRIQFPSLPAGFAIKHLVVLDIVIMIGVRPVIINTQAEVLRIIEGNRHFEVVFVFSLSSQGQKNIIDYIAKRQMVLIREFKGIQYEK</sequence>
<dbReference type="PANTHER" id="PTHR44591:SF3">
    <property type="entry name" value="RESPONSE REGULATORY DOMAIN-CONTAINING PROTEIN"/>
    <property type="match status" value="1"/>
</dbReference>
<dbReference type="PANTHER" id="PTHR44591">
    <property type="entry name" value="STRESS RESPONSE REGULATOR PROTEIN 1"/>
    <property type="match status" value="1"/>
</dbReference>
<dbReference type="EMBL" id="DLUI01000141">
    <property type="protein sequence ID" value="DAB37711.1"/>
    <property type="molecule type" value="Genomic_DNA"/>
</dbReference>
<dbReference type="GO" id="GO:0035438">
    <property type="term" value="F:cyclic-di-GMP binding"/>
    <property type="evidence" value="ECO:0007669"/>
    <property type="project" value="InterPro"/>
</dbReference>
<keyword evidence="2" id="KW-0145">Chemotaxis</keyword>
<dbReference type="CDD" id="cd17536">
    <property type="entry name" value="REC_YesN-like"/>
    <property type="match status" value="1"/>
</dbReference>
<dbReference type="InterPro" id="IPR009875">
    <property type="entry name" value="PilZ_domain"/>
</dbReference>
<evidence type="ECO:0000256" key="4">
    <source>
        <dbReference type="ARBA" id="ARBA00022779"/>
    </source>
</evidence>
<dbReference type="GO" id="GO:0097588">
    <property type="term" value="P:archaeal or bacterial-type flagellum-dependent cell motility"/>
    <property type="evidence" value="ECO:0007669"/>
    <property type="project" value="UniProtKB-KW"/>
</dbReference>
<accession>A0A2D3W8P6</accession>
<evidence type="ECO:0000313" key="8">
    <source>
        <dbReference type="Proteomes" id="UP000228859"/>
    </source>
</evidence>
<keyword evidence="4" id="KW-0283">Flagellar rotation</keyword>
<protein>
    <recommendedName>
        <fullName evidence="6">Response regulatory domain-containing protein</fullName>
    </recommendedName>
</protein>
<evidence type="ECO:0000256" key="2">
    <source>
        <dbReference type="ARBA" id="ARBA00022500"/>
    </source>
</evidence>
<dbReference type="Pfam" id="PF07238">
    <property type="entry name" value="PilZ"/>
    <property type="match status" value="1"/>
</dbReference>
<dbReference type="InterPro" id="IPR011006">
    <property type="entry name" value="CheY-like_superfamily"/>
</dbReference>
<dbReference type="Pfam" id="PF00072">
    <property type="entry name" value="Response_reg"/>
    <property type="match status" value="1"/>
</dbReference>
<dbReference type="Gene3D" id="3.40.50.2300">
    <property type="match status" value="1"/>
</dbReference>
<dbReference type="SMART" id="SM00448">
    <property type="entry name" value="REC"/>
    <property type="match status" value="1"/>
</dbReference>
<dbReference type="GO" id="GO:0000160">
    <property type="term" value="P:phosphorelay signal transduction system"/>
    <property type="evidence" value="ECO:0007669"/>
    <property type="project" value="InterPro"/>
</dbReference>
<dbReference type="AlphaFoldDB" id="A0A2D3W8P6"/>
<feature type="modified residue" description="4-aspartylphosphate" evidence="5">
    <location>
        <position position="67"/>
    </location>
</feature>
<gene>
    <name evidence="7" type="ORF">CFH83_09760</name>
</gene>
<organism evidence="7 8">
    <name type="scientific">Sulfuricurvum kujiense</name>
    <dbReference type="NCBI Taxonomy" id="148813"/>
    <lineage>
        <taxon>Bacteria</taxon>
        <taxon>Pseudomonadati</taxon>
        <taxon>Campylobacterota</taxon>
        <taxon>Epsilonproteobacteria</taxon>
        <taxon>Campylobacterales</taxon>
        <taxon>Sulfurimonadaceae</taxon>
        <taxon>Sulfuricurvum</taxon>
    </lineage>
</organism>
<evidence type="ECO:0000256" key="1">
    <source>
        <dbReference type="ARBA" id="ARBA00001946"/>
    </source>
</evidence>
<proteinExistence type="predicted"/>
<dbReference type="InterPro" id="IPR050595">
    <property type="entry name" value="Bact_response_regulator"/>
</dbReference>
<dbReference type="Proteomes" id="UP000228859">
    <property type="component" value="Unassembled WGS sequence"/>
</dbReference>